<dbReference type="RefSeq" id="WP_072719211.1">
    <property type="nucleotide sequence ID" value="NZ_LN889801.1"/>
</dbReference>
<dbReference type="InterPro" id="IPR003772">
    <property type="entry name" value="YceD"/>
</dbReference>
<proteinExistence type="predicted"/>
<keyword evidence="2" id="KW-1185">Reference proteome</keyword>
<organism evidence="1 2">
    <name type="scientific">Planktothrix tepida PCC 9214</name>
    <dbReference type="NCBI Taxonomy" id="671072"/>
    <lineage>
        <taxon>Bacteria</taxon>
        <taxon>Bacillati</taxon>
        <taxon>Cyanobacteriota</taxon>
        <taxon>Cyanophyceae</taxon>
        <taxon>Oscillatoriophycideae</taxon>
        <taxon>Oscillatoriales</taxon>
        <taxon>Microcoleaceae</taxon>
        <taxon>Planktothrix</taxon>
    </lineage>
</organism>
<protein>
    <recommendedName>
        <fullName evidence="3">Metal-binding protein</fullName>
    </recommendedName>
</protein>
<evidence type="ECO:0000313" key="1">
    <source>
        <dbReference type="EMBL" id="CUR32466.1"/>
    </source>
</evidence>
<dbReference type="Pfam" id="PF02620">
    <property type="entry name" value="YceD"/>
    <property type="match status" value="1"/>
</dbReference>
<accession>A0A1J1LKA0</accession>
<sequence length="167" mass="19031">MDSIYIPHLLRTQNRSLEFEFQEFFPDLETLTPVRGRMRVSHKTTYLEVVVQAETIVTLTCDRCLKQYNHRLKVDTSELIWLDVSADQLDTATGEVEILLDEPVESLHPQGDFLAGDWLYQQLCLALPLRQLCDGPCEPPKPAAIEPQTLVDGRWAALQALKQNLPS</sequence>
<name>A0A1J1LKA0_9CYAN</name>
<evidence type="ECO:0008006" key="3">
    <source>
        <dbReference type="Google" id="ProtNLM"/>
    </source>
</evidence>
<dbReference type="STRING" id="671072.PL9214490013"/>
<evidence type="ECO:0000313" key="2">
    <source>
        <dbReference type="Proteomes" id="UP000184315"/>
    </source>
</evidence>
<dbReference type="AlphaFoldDB" id="A0A1J1LKA0"/>
<dbReference type="Proteomes" id="UP000184315">
    <property type="component" value="Unassembled WGS sequence"/>
</dbReference>
<gene>
    <name evidence="1" type="ORF">PL9214490013</name>
</gene>
<dbReference type="EMBL" id="CZDF01000154">
    <property type="protein sequence ID" value="CUR32466.1"/>
    <property type="molecule type" value="Genomic_DNA"/>
</dbReference>
<dbReference type="OrthoDB" id="9786554at2"/>
<reference evidence="2" key="1">
    <citation type="submission" date="2015-10" db="EMBL/GenBank/DDBJ databases">
        <authorList>
            <person name="Regsiter A."/>
            <person name="william w."/>
        </authorList>
    </citation>
    <scope>NUCLEOTIDE SEQUENCE [LARGE SCALE GENOMIC DNA]</scope>
</reference>